<reference evidence="3 4" key="1">
    <citation type="submission" date="2019-07" db="EMBL/GenBank/DDBJ databases">
        <title>Genomic Encyclopedia of Archaeal and Bacterial Type Strains, Phase II (KMG-II): from individual species to whole genera.</title>
        <authorList>
            <person name="Goeker M."/>
        </authorList>
    </citation>
    <scope>NUCLEOTIDE SEQUENCE [LARGE SCALE GENOMIC DNA]</scope>
    <source>
        <strain evidence="3 4">DSM 21935</strain>
    </source>
</reference>
<feature type="domain" description="DUF305" evidence="2">
    <location>
        <begin position="61"/>
        <end position="221"/>
    </location>
</feature>
<dbReference type="Proteomes" id="UP000324595">
    <property type="component" value="Unassembled WGS sequence"/>
</dbReference>
<dbReference type="PANTHER" id="PTHR36933">
    <property type="entry name" value="SLL0788 PROTEIN"/>
    <property type="match status" value="1"/>
</dbReference>
<evidence type="ECO:0000256" key="1">
    <source>
        <dbReference type="SAM" id="SignalP"/>
    </source>
</evidence>
<feature type="chain" id="PRO_5023097305" evidence="1">
    <location>
        <begin position="23"/>
        <end position="228"/>
    </location>
</feature>
<evidence type="ECO:0000259" key="2">
    <source>
        <dbReference type="Pfam" id="PF03713"/>
    </source>
</evidence>
<dbReference type="PANTHER" id="PTHR36933:SF1">
    <property type="entry name" value="SLL0788 PROTEIN"/>
    <property type="match status" value="1"/>
</dbReference>
<protein>
    <submittedName>
        <fullName evidence="3">Uncharacterized conserved protein, DUF305 family</fullName>
    </submittedName>
</protein>
<name>A0A5D3YFX9_9BACT</name>
<proteinExistence type="predicted"/>
<sequence length="228" mass="25861">MNISNSLWGRFILVVLFVAGMAACKSTENTKTASSTPEKDSLEELYWARKDSAKMSFTQADVKFMTGMIAHHAQALVMSRLAPKNGASQQVQTLAARIINAQKDEIQSMQKWLRTREQPVPQIEINGLILSITLDGKPYTSYRKMRGVLAQEKLEELAAARNKEFDKLFLKYMIQHHAGAVYMVENLFDTDGAAQDNRAFRLASDIQVDQRTEIERMRLMLDKLQKSS</sequence>
<dbReference type="Gene3D" id="1.20.1260.10">
    <property type="match status" value="1"/>
</dbReference>
<dbReference type="Pfam" id="PF03713">
    <property type="entry name" value="DUF305"/>
    <property type="match status" value="1"/>
</dbReference>
<evidence type="ECO:0000313" key="4">
    <source>
        <dbReference type="Proteomes" id="UP000324595"/>
    </source>
</evidence>
<comment type="caution">
    <text evidence="3">The sequence shown here is derived from an EMBL/GenBank/DDBJ whole genome shotgun (WGS) entry which is preliminary data.</text>
</comment>
<accession>A0A5D3YFX9</accession>
<keyword evidence="4" id="KW-1185">Reference proteome</keyword>
<gene>
    <name evidence="3" type="ORF">LX73_2261</name>
</gene>
<dbReference type="EMBL" id="VNHY01000004">
    <property type="protein sequence ID" value="TYP92018.1"/>
    <property type="molecule type" value="Genomic_DNA"/>
</dbReference>
<keyword evidence="1" id="KW-0732">Signal</keyword>
<feature type="signal peptide" evidence="1">
    <location>
        <begin position="1"/>
        <end position="22"/>
    </location>
</feature>
<dbReference type="InterPro" id="IPR005183">
    <property type="entry name" value="DUF305_CopM-like"/>
</dbReference>
<evidence type="ECO:0000313" key="3">
    <source>
        <dbReference type="EMBL" id="TYP92018.1"/>
    </source>
</evidence>
<dbReference type="AlphaFoldDB" id="A0A5D3YFX9"/>
<dbReference type="InterPro" id="IPR012347">
    <property type="entry name" value="Ferritin-like"/>
</dbReference>
<organism evidence="3 4">
    <name type="scientific">Fodinibius salinus</name>
    <dbReference type="NCBI Taxonomy" id="860790"/>
    <lineage>
        <taxon>Bacteria</taxon>
        <taxon>Pseudomonadati</taxon>
        <taxon>Balneolota</taxon>
        <taxon>Balneolia</taxon>
        <taxon>Balneolales</taxon>
        <taxon>Balneolaceae</taxon>
        <taxon>Fodinibius</taxon>
    </lineage>
</organism>